<comment type="caution">
    <text evidence="10">The sequence shown here is derived from an EMBL/GenBank/DDBJ whole genome shotgun (WGS) entry which is preliminary data.</text>
</comment>
<comment type="pathway">
    <text evidence="3">Secondary metabolite biosynthesis; terpenoid biosynthesis.</text>
</comment>
<evidence type="ECO:0000313" key="10">
    <source>
        <dbReference type="EMBL" id="KAF4359605.1"/>
    </source>
</evidence>
<dbReference type="Proteomes" id="UP000525078">
    <property type="component" value="Unassembled WGS sequence"/>
</dbReference>
<organism evidence="10 11">
    <name type="scientific">Cannabis sativa</name>
    <name type="common">Hemp</name>
    <name type="synonym">Marijuana</name>
    <dbReference type="NCBI Taxonomy" id="3483"/>
    <lineage>
        <taxon>Eukaryota</taxon>
        <taxon>Viridiplantae</taxon>
        <taxon>Streptophyta</taxon>
        <taxon>Embryophyta</taxon>
        <taxon>Tracheophyta</taxon>
        <taxon>Spermatophyta</taxon>
        <taxon>Magnoliopsida</taxon>
        <taxon>eudicotyledons</taxon>
        <taxon>Gunneridae</taxon>
        <taxon>Pentapetalae</taxon>
        <taxon>rosids</taxon>
        <taxon>fabids</taxon>
        <taxon>Rosales</taxon>
        <taxon>Cannabaceae</taxon>
        <taxon>Cannabis</taxon>
    </lineage>
</organism>
<dbReference type="Gene3D" id="1.50.10.130">
    <property type="entry name" value="Terpene synthase, N-terminal domain"/>
    <property type="match status" value="1"/>
</dbReference>
<dbReference type="SUPFAM" id="SSF48239">
    <property type="entry name" value="Terpenoid cyclases/Protein prenyltransferases"/>
    <property type="match status" value="1"/>
</dbReference>
<dbReference type="SUPFAM" id="SSF48576">
    <property type="entry name" value="Terpenoid synthases"/>
    <property type="match status" value="1"/>
</dbReference>
<keyword evidence="5" id="KW-0460">Magnesium</keyword>
<keyword evidence="4" id="KW-0479">Metal-binding</keyword>
<keyword evidence="6" id="KW-0456">Lyase</keyword>
<evidence type="ECO:0000256" key="4">
    <source>
        <dbReference type="ARBA" id="ARBA00022723"/>
    </source>
</evidence>
<dbReference type="SFLD" id="SFLDG01019">
    <property type="entry name" value="Terpene_Cyclase_Like_1_C_Termi"/>
    <property type="match status" value="1"/>
</dbReference>
<evidence type="ECO:0008006" key="12">
    <source>
        <dbReference type="Google" id="ProtNLM"/>
    </source>
</evidence>
<dbReference type="GO" id="GO:0000287">
    <property type="term" value="F:magnesium ion binding"/>
    <property type="evidence" value="ECO:0007669"/>
    <property type="project" value="InterPro"/>
</dbReference>
<dbReference type="InterPro" id="IPR050148">
    <property type="entry name" value="Terpene_synthase-like"/>
</dbReference>
<evidence type="ECO:0000259" key="8">
    <source>
        <dbReference type="Pfam" id="PF01397"/>
    </source>
</evidence>
<feature type="domain" description="Terpene synthase N-terminal" evidence="8">
    <location>
        <begin position="22"/>
        <end position="204"/>
    </location>
</feature>
<dbReference type="InterPro" id="IPR005630">
    <property type="entry name" value="Terpene_synthase_metal-bd"/>
</dbReference>
<dbReference type="Pfam" id="PF03936">
    <property type="entry name" value="Terpene_synth_C"/>
    <property type="match status" value="1"/>
</dbReference>
<dbReference type="Pfam" id="PF01397">
    <property type="entry name" value="Terpene_synth"/>
    <property type="match status" value="1"/>
</dbReference>
<evidence type="ECO:0000256" key="6">
    <source>
        <dbReference type="ARBA" id="ARBA00023239"/>
    </source>
</evidence>
<evidence type="ECO:0000256" key="3">
    <source>
        <dbReference type="ARBA" id="ARBA00004721"/>
    </source>
</evidence>
<dbReference type="GO" id="GO:0010333">
    <property type="term" value="F:terpene synthase activity"/>
    <property type="evidence" value="ECO:0007669"/>
    <property type="project" value="InterPro"/>
</dbReference>
<evidence type="ECO:0000256" key="1">
    <source>
        <dbReference type="ARBA" id="ARBA00001936"/>
    </source>
</evidence>
<evidence type="ECO:0000256" key="2">
    <source>
        <dbReference type="ARBA" id="ARBA00001946"/>
    </source>
</evidence>
<reference evidence="10 11" key="1">
    <citation type="journal article" date="2020" name="bioRxiv">
        <title>Sequence and annotation of 42 cannabis genomes reveals extensive copy number variation in cannabinoid synthesis and pathogen resistance genes.</title>
        <authorList>
            <person name="Mckernan K.J."/>
            <person name="Helbert Y."/>
            <person name="Kane L.T."/>
            <person name="Ebling H."/>
            <person name="Zhang L."/>
            <person name="Liu B."/>
            <person name="Eaton Z."/>
            <person name="Mclaughlin S."/>
            <person name="Kingan S."/>
            <person name="Baybayan P."/>
            <person name="Concepcion G."/>
            <person name="Jordan M."/>
            <person name="Riva A."/>
            <person name="Barbazuk W."/>
            <person name="Harkins T."/>
        </authorList>
    </citation>
    <scope>NUCLEOTIDE SEQUENCE [LARGE SCALE GENOMIC DNA]</scope>
    <source>
        <strain evidence="11">cv. Jamaican Lion 4</strain>
        <tissue evidence="10">Leaf</tissue>
    </source>
</reference>
<proteinExistence type="inferred from homology"/>
<dbReference type="SFLD" id="SFLDS00005">
    <property type="entry name" value="Isoprenoid_Synthase_Type_I"/>
    <property type="match status" value="1"/>
</dbReference>
<evidence type="ECO:0000256" key="5">
    <source>
        <dbReference type="ARBA" id="ARBA00022842"/>
    </source>
</evidence>
<dbReference type="InterPro" id="IPR008949">
    <property type="entry name" value="Isoprenoid_synthase_dom_sf"/>
</dbReference>
<dbReference type="AlphaFoldDB" id="A0A7J6EMM8"/>
<dbReference type="Gene3D" id="1.10.600.10">
    <property type="entry name" value="Farnesyl Diphosphate Synthase"/>
    <property type="match status" value="1"/>
</dbReference>
<dbReference type="PANTHER" id="PTHR31225">
    <property type="entry name" value="OS04G0344100 PROTEIN-RELATED"/>
    <property type="match status" value="1"/>
</dbReference>
<gene>
    <name evidence="10" type="ORF">F8388_003608</name>
</gene>
<evidence type="ECO:0000313" key="11">
    <source>
        <dbReference type="Proteomes" id="UP000525078"/>
    </source>
</evidence>
<dbReference type="EMBL" id="JAATIP010000214">
    <property type="protein sequence ID" value="KAF4359605.1"/>
    <property type="molecule type" value="Genomic_DNA"/>
</dbReference>
<dbReference type="FunFam" id="1.50.10.130:FF:000001">
    <property type="entry name" value="Isoprene synthase, chloroplastic"/>
    <property type="match status" value="1"/>
</dbReference>
<dbReference type="InterPro" id="IPR036965">
    <property type="entry name" value="Terpene_synth_N_sf"/>
</dbReference>
<dbReference type="InterPro" id="IPR034741">
    <property type="entry name" value="Terpene_cyclase-like_1_C"/>
</dbReference>
<dbReference type="CDD" id="cd00684">
    <property type="entry name" value="Terpene_cyclase_plant_C1"/>
    <property type="match status" value="1"/>
</dbReference>
<comment type="similarity">
    <text evidence="7">Belongs to the terpene synthase family. Tpsb subfamily.</text>
</comment>
<accession>A0A7J6EMM8</accession>
<comment type="cofactor">
    <cofactor evidence="1">
        <name>Mn(2+)</name>
        <dbReference type="ChEBI" id="CHEBI:29035"/>
    </cofactor>
</comment>
<protein>
    <recommendedName>
        <fullName evidence="12">Terpene synthase</fullName>
    </recommendedName>
</protein>
<dbReference type="InterPro" id="IPR001906">
    <property type="entry name" value="Terpene_synth_N"/>
</dbReference>
<feature type="domain" description="Terpene synthase metal-binding" evidence="9">
    <location>
        <begin position="261"/>
        <end position="439"/>
    </location>
</feature>
<sequence length="543" mass="64112">MSSSDNNNKMNRPNSIPFSPSIWKDYLMSNVSNNSLMDMKENNDDSEIVMLKKEVKKKIVELDYVENRLETLEFIDSIQRLGVSYYFENQIEVVLKNICNKFHEENNDDDDLYVVALRFRLVRQQGYYMSCDVFNKFTNNKGKFEESLCNDIRGMLSLYEASQLRVHGEKILDDALIFTTNHLESVAKTSKLSSHISNQVNHALKNPIRKSLQRRQARHYMSLYHQISSHNEHLLALAILDFNLLQKLYQKELSDLTRWWKEFDYESKQSFSRERIMDCYFWTFGVFFEAQTSHIRLLMSKLIALLTLVDDIYDNFGTLKELHLLTEAIQRWDMCLIDELPEYIQPCYKEILNLYTEIGEFTKDKSYCLSYAKKGFQELVKGYFEEAKWLHQKHNPTLDEYMPIALVTAASPLLIAISFIGMPNVVTKDSMNWIFSHPQPKSWRERRTEKVDFSAVDCYIKKYGVEEEEAIQRLKEQVSDSWKDLNEECLYPNNMNIPMPLLMRVLDLVRMNNELYREGDGFTREAFIKDLIDSLIINPYIQQ</sequence>
<evidence type="ECO:0000256" key="7">
    <source>
        <dbReference type="ARBA" id="ARBA00033744"/>
    </source>
</evidence>
<dbReference type="InterPro" id="IPR044814">
    <property type="entry name" value="Terpene_cyclase_plant_C1"/>
</dbReference>
<dbReference type="PANTHER" id="PTHR31225:SF221">
    <property type="entry name" value="(-)-GERMACRENE D SYNTHASE"/>
    <property type="match status" value="1"/>
</dbReference>
<comment type="cofactor">
    <cofactor evidence="2">
        <name>Mg(2+)</name>
        <dbReference type="ChEBI" id="CHEBI:18420"/>
    </cofactor>
</comment>
<dbReference type="GO" id="GO:0016102">
    <property type="term" value="P:diterpenoid biosynthetic process"/>
    <property type="evidence" value="ECO:0007669"/>
    <property type="project" value="InterPro"/>
</dbReference>
<dbReference type="InterPro" id="IPR008930">
    <property type="entry name" value="Terpenoid_cyclase/PrenylTrfase"/>
</dbReference>
<name>A0A7J6EMM8_CANSA</name>
<evidence type="ECO:0000259" key="9">
    <source>
        <dbReference type="Pfam" id="PF03936"/>
    </source>
</evidence>